<evidence type="ECO:0000313" key="6">
    <source>
        <dbReference type="Proteomes" id="UP001447188"/>
    </source>
</evidence>
<sequence length="370" mass="40128">MTAKTPIWLDCDPGHDDAFAVILAVEHPTFELLGVSKLSLSPKTATKKIQISTVHGNASIPNVTSNTLSILTSIGRTDIPVFAGSMKPFMRPAVHAPDIHGESGIDGTDLLPPPPEGITAQPGNAVLAMYNAVMKTQQGTCVIIATGTLTNVALLFATFPETVAWIREVSIMGGAFGERGDSHGNITKWAEFNIYCDPESAQSIFSNPLLSRRITLVPLDLTHTVLATSSVLSSLLHPHNHPRSAPPTNLRKMLHDLLTFFSKTYADVFNITLGPPLHDPLAVAAVLLTDEIKWDFEEVRVHVVCDGDEVGRTVKRAKEEKVDEVRGEELGAGGELVECIVKVAKGVDVEAFWKLLLGCVERVDGRYTWE</sequence>
<evidence type="ECO:0000259" key="4">
    <source>
        <dbReference type="Pfam" id="PF01156"/>
    </source>
</evidence>
<evidence type="ECO:0000313" key="5">
    <source>
        <dbReference type="EMBL" id="KAL0632983.1"/>
    </source>
</evidence>
<dbReference type="Pfam" id="PF01156">
    <property type="entry name" value="IU_nuc_hydro"/>
    <property type="match status" value="1"/>
</dbReference>
<keyword evidence="6" id="KW-1185">Reference proteome</keyword>
<dbReference type="PANTHER" id="PTHR12304:SF4">
    <property type="entry name" value="URIDINE NUCLEOSIDASE"/>
    <property type="match status" value="1"/>
</dbReference>
<keyword evidence="2 5" id="KW-0378">Hydrolase</keyword>
<protein>
    <submittedName>
        <fullName evidence="5">Uridine nucleosidase 1</fullName>
        <ecNumber evidence="5">3.2.2.3</ecNumber>
    </submittedName>
</protein>
<dbReference type="InterPro" id="IPR023186">
    <property type="entry name" value="IUNH"/>
</dbReference>
<dbReference type="SUPFAM" id="SSF53590">
    <property type="entry name" value="Nucleoside hydrolase"/>
    <property type="match status" value="1"/>
</dbReference>
<gene>
    <name evidence="5" type="primary">URH1</name>
    <name evidence="5" type="ORF">Q9L58_008141</name>
</gene>
<feature type="domain" description="Inosine/uridine-preferring nucleoside hydrolase" evidence="4">
    <location>
        <begin position="7"/>
        <end position="354"/>
    </location>
</feature>
<evidence type="ECO:0000256" key="1">
    <source>
        <dbReference type="ARBA" id="ARBA00009176"/>
    </source>
</evidence>
<keyword evidence="3 5" id="KW-0326">Glycosidase</keyword>
<evidence type="ECO:0000256" key="3">
    <source>
        <dbReference type="ARBA" id="ARBA00023295"/>
    </source>
</evidence>
<comment type="caution">
    <text evidence="5">The sequence shown here is derived from an EMBL/GenBank/DDBJ whole genome shotgun (WGS) entry which is preliminary data.</text>
</comment>
<dbReference type="InterPro" id="IPR001910">
    <property type="entry name" value="Inosine/uridine_hydrolase_dom"/>
</dbReference>
<dbReference type="CDD" id="cd02651">
    <property type="entry name" value="nuc_hydro_IU_UC_XIUA"/>
    <property type="match status" value="1"/>
</dbReference>
<organism evidence="5 6">
    <name type="scientific">Discina gigas</name>
    <dbReference type="NCBI Taxonomy" id="1032678"/>
    <lineage>
        <taxon>Eukaryota</taxon>
        <taxon>Fungi</taxon>
        <taxon>Dikarya</taxon>
        <taxon>Ascomycota</taxon>
        <taxon>Pezizomycotina</taxon>
        <taxon>Pezizomycetes</taxon>
        <taxon>Pezizales</taxon>
        <taxon>Discinaceae</taxon>
        <taxon>Discina</taxon>
    </lineage>
</organism>
<dbReference type="GO" id="GO:0045437">
    <property type="term" value="F:uridine nucleosidase activity"/>
    <property type="evidence" value="ECO:0007669"/>
    <property type="project" value="UniProtKB-EC"/>
</dbReference>
<comment type="similarity">
    <text evidence="1">Belongs to the IUNH family.</text>
</comment>
<dbReference type="EMBL" id="JBBBZM010000142">
    <property type="protein sequence ID" value="KAL0632983.1"/>
    <property type="molecule type" value="Genomic_DNA"/>
</dbReference>
<reference evidence="5 6" key="1">
    <citation type="submission" date="2024-02" db="EMBL/GenBank/DDBJ databases">
        <title>Discinaceae phylogenomics.</title>
        <authorList>
            <person name="Dirks A.C."/>
            <person name="James T.Y."/>
        </authorList>
    </citation>
    <scope>NUCLEOTIDE SEQUENCE [LARGE SCALE GENOMIC DNA]</scope>
    <source>
        <strain evidence="5 6">ACD0624</strain>
    </source>
</reference>
<dbReference type="PANTHER" id="PTHR12304">
    <property type="entry name" value="INOSINE-URIDINE PREFERRING NUCLEOSIDE HYDROLASE"/>
    <property type="match status" value="1"/>
</dbReference>
<accession>A0ABR3GAK2</accession>
<dbReference type="InterPro" id="IPR036452">
    <property type="entry name" value="Ribo_hydro-like"/>
</dbReference>
<proteinExistence type="inferred from homology"/>
<evidence type="ECO:0000256" key="2">
    <source>
        <dbReference type="ARBA" id="ARBA00022801"/>
    </source>
</evidence>
<dbReference type="Proteomes" id="UP001447188">
    <property type="component" value="Unassembled WGS sequence"/>
</dbReference>
<name>A0ABR3GAK2_9PEZI</name>
<dbReference type="Gene3D" id="3.90.245.10">
    <property type="entry name" value="Ribonucleoside hydrolase-like"/>
    <property type="match status" value="1"/>
</dbReference>
<dbReference type="EC" id="3.2.2.3" evidence="5"/>